<evidence type="ECO:0000313" key="2">
    <source>
        <dbReference type="Proteomes" id="UP000824120"/>
    </source>
</evidence>
<proteinExistence type="predicted"/>
<name>A0A9J5Z1V3_SOLCO</name>
<evidence type="ECO:0000313" key="1">
    <source>
        <dbReference type="EMBL" id="KAG5606865.1"/>
    </source>
</evidence>
<comment type="caution">
    <text evidence="1">The sequence shown here is derived from an EMBL/GenBank/DDBJ whole genome shotgun (WGS) entry which is preliminary data.</text>
</comment>
<protein>
    <submittedName>
        <fullName evidence="1">Uncharacterized protein</fullName>
    </submittedName>
</protein>
<keyword evidence="2" id="KW-1185">Reference proteome</keyword>
<dbReference type="InterPro" id="IPR032675">
    <property type="entry name" value="LRR_dom_sf"/>
</dbReference>
<dbReference type="AlphaFoldDB" id="A0A9J5Z1V3"/>
<dbReference type="Gene3D" id="3.80.10.10">
    <property type="entry name" value="Ribonuclease Inhibitor"/>
    <property type="match status" value="1"/>
</dbReference>
<accession>A0A9J5Z1V3</accession>
<reference evidence="1 2" key="1">
    <citation type="submission" date="2020-09" db="EMBL/GenBank/DDBJ databases">
        <title>De no assembly of potato wild relative species, Solanum commersonii.</title>
        <authorList>
            <person name="Cho K."/>
        </authorList>
    </citation>
    <scope>NUCLEOTIDE SEQUENCE [LARGE SCALE GENOMIC DNA]</scope>
    <source>
        <strain evidence="1">LZ3.2</strain>
        <tissue evidence="1">Leaf</tissue>
    </source>
</reference>
<organism evidence="1 2">
    <name type="scientific">Solanum commersonii</name>
    <name type="common">Commerson's wild potato</name>
    <name type="synonym">Commerson's nightshade</name>
    <dbReference type="NCBI Taxonomy" id="4109"/>
    <lineage>
        <taxon>Eukaryota</taxon>
        <taxon>Viridiplantae</taxon>
        <taxon>Streptophyta</taxon>
        <taxon>Embryophyta</taxon>
        <taxon>Tracheophyta</taxon>
        <taxon>Spermatophyta</taxon>
        <taxon>Magnoliopsida</taxon>
        <taxon>eudicotyledons</taxon>
        <taxon>Gunneridae</taxon>
        <taxon>Pentapetalae</taxon>
        <taxon>asterids</taxon>
        <taxon>lamiids</taxon>
        <taxon>Solanales</taxon>
        <taxon>Solanaceae</taxon>
        <taxon>Solanoideae</taxon>
        <taxon>Solaneae</taxon>
        <taxon>Solanum</taxon>
    </lineage>
</organism>
<gene>
    <name evidence="1" type="ORF">H5410_028357</name>
</gene>
<dbReference type="Proteomes" id="UP000824120">
    <property type="component" value="Chromosome 5"/>
</dbReference>
<sequence>MRENLHFFNGLLRGMIHELDMCLTFSGNLISHYFKAVIYCLNNYTPKKFVVQSFEFCGLQDNVFSGRILDTICDLNSLKNLSLNENQLIRLIPEGLEI</sequence>
<dbReference type="EMBL" id="JACXVP010000005">
    <property type="protein sequence ID" value="KAG5606865.1"/>
    <property type="molecule type" value="Genomic_DNA"/>
</dbReference>